<dbReference type="CDD" id="cd12253">
    <property type="entry name" value="RRM_PIN4_like"/>
    <property type="match status" value="1"/>
</dbReference>
<feature type="compositionally biased region" description="Low complexity" evidence="14">
    <location>
        <begin position="325"/>
        <end position="337"/>
    </location>
</feature>
<feature type="domain" description="RRM" evidence="15">
    <location>
        <begin position="210"/>
        <end position="288"/>
    </location>
</feature>
<evidence type="ECO:0000313" key="17">
    <source>
        <dbReference type="EMBL" id="EPE07138.1"/>
    </source>
</evidence>
<dbReference type="InterPro" id="IPR036867">
    <property type="entry name" value="R3H_dom_sf"/>
</dbReference>
<dbReference type="Pfam" id="PF00076">
    <property type="entry name" value="RRM_1"/>
    <property type="match status" value="1"/>
</dbReference>
<dbReference type="OrthoDB" id="434258at2759"/>
<feature type="region of interest" description="Disordered" evidence="14">
    <location>
        <begin position="119"/>
        <end position="153"/>
    </location>
</feature>
<comment type="subcellular location">
    <subcellularLocation>
        <location evidence="2">Cytoplasm</location>
    </subcellularLocation>
    <subcellularLocation>
        <location evidence="1">Nucleus</location>
    </subcellularLocation>
</comment>
<evidence type="ECO:0000256" key="7">
    <source>
        <dbReference type="ARBA" id="ARBA00022806"/>
    </source>
</evidence>
<dbReference type="OMA" id="GMQRDDS"/>
<keyword evidence="6" id="KW-0378">Hydrolase</keyword>
<feature type="region of interest" description="Disordered" evidence="14">
    <location>
        <begin position="293"/>
        <end position="350"/>
    </location>
</feature>
<keyword evidence="7" id="KW-0347">Helicase</keyword>
<keyword evidence="18" id="KW-1185">Reference proteome</keyword>
<dbReference type="EMBL" id="KE148151">
    <property type="protein sequence ID" value="EPE07138.1"/>
    <property type="molecule type" value="Genomic_DNA"/>
</dbReference>
<dbReference type="PROSITE" id="PS51061">
    <property type="entry name" value="R3H"/>
    <property type="match status" value="1"/>
</dbReference>
<dbReference type="GO" id="GO:0005737">
    <property type="term" value="C:cytoplasm"/>
    <property type="evidence" value="ECO:0007669"/>
    <property type="project" value="UniProtKB-SubCell"/>
</dbReference>
<feature type="region of interest" description="Disordered" evidence="14">
    <location>
        <begin position="580"/>
        <end position="672"/>
    </location>
</feature>
<dbReference type="Pfam" id="PF01424">
    <property type="entry name" value="R3H"/>
    <property type="match status" value="1"/>
</dbReference>
<dbReference type="InterPro" id="IPR001374">
    <property type="entry name" value="R3H_dom"/>
</dbReference>
<dbReference type="GO" id="GO:0071014">
    <property type="term" value="C:post-mRNA release spliceosomal complex"/>
    <property type="evidence" value="ECO:0007669"/>
    <property type="project" value="UniProtKB-ARBA"/>
</dbReference>
<dbReference type="SUPFAM" id="SSF54928">
    <property type="entry name" value="RNA-binding domain, RBD"/>
    <property type="match status" value="1"/>
</dbReference>
<reference evidence="17 18" key="1">
    <citation type="journal article" date="2013" name="BMC Genomics">
        <title>The genome and transcriptome of the pine saprophyte Ophiostoma piceae, and a comparison with the bark beetle-associated pine pathogen Grosmannia clavigera.</title>
        <authorList>
            <person name="Haridas S."/>
            <person name="Wang Y."/>
            <person name="Lim L."/>
            <person name="Massoumi Alamouti S."/>
            <person name="Jackman S."/>
            <person name="Docking R."/>
            <person name="Robertson G."/>
            <person name="Birol I."/>
            <person name="Bohlmann J."/>
            <person name="Breuil C."/>
        </authorList>
    </citation>
    <scope>NUCLEOTIDE SEQUENCE [LARGE SCALE GENOMIC DNA]</scope>
    <source>
        <strain evidence="17 18">UAMH 11346</strain>
    </source>
</reference>
<dbReference type="AlphaFoldDB" id="S3CKX4"/>
<comment type="function">
    <text evidence="11">Regulates global gene expression after oxidative stress. Interacts and stabilizes mRNAs and may regulate their transition between different cytoplasmic components after oxidative stress.</text>
</comment>
<dbReference type="SMART" id="SM00360">
    <property type="entry name" value="RRM"/>
    <property type="match status" value="1"/>
</dbReference>
<dbReference type="STRING" id="1262450.S3CKX4"/>
<feature type="compositionally biased region" description="Polar residues" evidence="14">
    <location>
        <begin position="607"/>
        <end position="618"/>
    </location>
</feature>
<dbReference type="Gene3D" id="3.30.70.330">
    <property type="match status" value="1"/>
</dbReference>
<evidence type="ECO:0000259" key="15">
    <source>
        <dbReference type="PROSITE" id="PS50102"/>
    </source>
</evidence>
<dbReference type="SUPFAM" id="SSF82708">
    <property type="entry name" value="R3H domain"/>
    <property type="match status" value="1"/>
</dbReference>
<feature type="compositionally biased region" description="Low complexity" evidence="14">
    <location>
        <begin position="499"/>
        <end position="517"/>
    </location>
</feature>
<keyword evidence="10" id="KW-0539">Nucleus</keyword>
<keyword evidence="5" id="KW-0547">Nucleotide-binding</keyword>
<dbReference type="GO" id="GO:0003729">
    <property type="term" value="F:mRNA binding"/>
    <property type="evidence" value="ECO:0007669"/>
    <property type="project" value="TreeGrafter"/>
</dbReference>
<dbReference type="FunFam" id="3.30.1370.50:FF:000002">
    <property type="entry name" value="Immunoglobulin mu DNA-binding protein 2"/>
    <property type="match status" value="1"/>
</dbReference>
<evidence type="ECO:0000256" key="2">
    <source>
        <dbReference type="ARBA" id="ARBA00004496"/>
    </source>
</evidence>
<dbReference type="Proteomes" id="UP000016923">
    <property type="component" value="Unassembled WGS sequence"/>
</dbReference>
<dbReference type="GO" id="GO:0004386">
    <property type="term" value="F:helicase activity"/>
    <property type="evidence" value="ECO:0007669"/>
    <property type="project" value="UniProtKB-KW"/>
</dbReference>
<keyword evidence="8" id="KW-0067">ATP-binding</keyword>
<dbReference type="FunFam" id="3.30.70.330:FF:000183">
    <property type="entry name" value="R3H domain containing protein"/>
    <property type="match status" value="1"/>
</dbReference>
<keyword evidence="9 13" id="KW-0694">RNA-binding</keyword>
<dbReference type="PANTHER" id="PTHR23003:SF17">
    <property type="entry name" value="RNA-BINDING PROTEIN PIN4"/>
    <property type="match status" value="1"/>
</dbReference>
<feature type="domain" description="R3H" evidence="16">
    <location>
        <begin position="354"/>
        <end position="418"/>
    </location>
</feature>
<dbReference type="GO" id="GO:0005524">
    <property type="term" value="F:ATP binding"/>
    <property type="evidence" value="ECO:0007669"/>
    <property type="project" value="UniProtKB-KW"/>
</dbReference>
<dbReference type="GO" id="GO:0016787">
    <property type="term" value="F:hydrolase activity"/>
    <property type="evidence" value="ECO:0007669"/>
    <property type="project" value="UniProtKB-KW"/>
</dbReference>
<evidence type="ECO:0000313" key="18">
    <source>
        <dbReference type="Proteomes" id="UP000016923"/>
    </source>
</evidence>
<evidence type="ECO:0000256" key="10">
    <source>
        <dbReference type="ARBA" id="ARBA00023242"/>
    </source>
</evidence>
<dbReference type="InterPro" id="IPR035979">
    <property type="entry name" value="RBD_domain_sf"/>
</dbReference>
<evidence type="ECO:0000256" key="8">
    <source>
        <dbReference type="ARBA" id="ARBA00022840"/>
    </source>
</evidence>
<organism evidence="17 18">
    <name type="scientific">Ophiostoma piceae (strain UAMH 11346)</name>
    <name type="common">Sap stain fungus</name>
    <dbReference type="NCBI Taxonomy" id="1262450"/>
    <lineage>
        <taxon>Eukaryota</taxon>
        <taxon>Fungi</taxon>
        <taxon>Dikarya</taxon>
        <taxon>Ascomycota</taxon>
        <taxon>Pezizomycotina</taxon>
        <taxon>Sordariomycetes</taxon>
        <taxon>Sordariomycetidae</taxon>
        <taxon>Ophiostomatales</taxon>
        <taxon>Ophiostomataceae</taxon>
        <taxon>Ophiostoma</taxon>
    </lineage>
</organism>
<feature type="compositionally biased region" description="Low complexity" evidence="14">
    <location>
        <begin position="651"/>
        <end position="665"/>
    </location>
</feature>
<dbReference type="eggNOG" id="KOG0108">
    <property type="taxonomic scope" value="Eukaryota"/>
</dbReference>
<evidence type="ECO:0000256" key="5">
    <source>
        <dbReference type="ARBA" id="ARBA00022741"/>
    </source>
</evidence>
<sequence length="672" mass="72021">MNGQQTQSDYYGSGFGAPPMPHNPNPQRPGYATAVGLPSALSNGRRSQPSGPDMNGQQNGTPSLYSDDRFASFEPSHRFDRTPSAQSNLSAAYSMFGSNAPQSTWGYNGAGSAATMGGPMNDGSRIRPNNRRPPIHAEWTSNNDQLGNPNGHMPYFAPPHMGGQQQLGIPSATSPDPFTVPPSVNVQNYGQPDMRSLSDNRKDMGDLIPTAIVIKNIPFNVRKEVLTNIMVELHLPQPYAFNYHFDNGVFRGLAFANFQSPTDTKHVIESMNGLDIHGRKLRVEYKKMLPEHERERIEREKREKRGQLEEQHRGPAHQISISSMAAAAAANNATRAPAPQPDRNAVGRVPDMNDPITLRYYVQLCMFIKDESQEVLIFPADTPPEDRRLVHILAHNMGLEHTSIGEGDNRQIHVSRVKFANNGGAHQSAVQQLGVTIDGHPRGLSRAATYDFNDRQHHTNLNTINTRSQNLTIPSNSPDTHQHGMNGLRGVKSFADLRSVSPSPSSSHVSNGGPVSNHQPNGIHSAGGVGGFMSHFPSPAENNSFGHALTTHNSGSSVNLSSAVDTSGLSALSSLGLGSSPFDTSSSPALGSGRAAGAPVPGAIGSQRPSANGANGSRANPERQPRGPGGDWEGGFARARSNGHMHRSSDSSDNINSSASANSASRNGNGLY</sequence>
<dbReference type="InterPro" id="IPR050374">
    <property type="entry name" value="RRT5_SRSF_SR"/>
</dbReference>
<protein>
    <submittedName>
        <fullName evidence="17">Rna-binding post-transcriptional regulator cip2</fullName>
    </submittedName>
</protein>
<evidence type="ECO:0000256" key="4">
    <source>
        <dbReference type="ARBA" id="ARBA00022553"/>
    </source>
</evidence>
<keyword evidence="4" id="KW-0597">Phosphoprotein</keyword>
<dbReference type="VEuPathDB" id="FungiDB:F503_07789"/>
<evidence type="ECO:0000256" key="13">
    <source>
        <dbReference type="PROSITE-ProRule" id="PRU00176"/>
    </source>
</evidence>
<dbReference type="PANTHER" id="PTHR23003">
    <property type="entry name" value="RNA RECOGNITION MOTIF RRM DOMAIN CONTAINING PROTEIN"/>
    <property type="match status" value="1"/>
</dbReference>
<evidence type="ECO:0000256" key="6">
    <source>
        <dbReference type="ARBA" id="ARBA00022801"/>
    </source>
</evidence>
<feature type="compositionally biased region" description="Basic and acidic residues" evidence="14">
    <location>
        <begin position="293"/>
        <end position="313"/>
    </location>
</feature>
<name>S3CKX4_OPHP1</name>
<keyword evidence="3" id="KW-0963">Cytoplasm</keyword>
<dbReference type="InterPro" id="IPR034186">
    <property type="entry name" value="PIN4-like_RRM"/>
</dbReference>
<evidence type="ECO:0000256" key="1">
    <source>
        <dbReference type="ARBA" id="ARBA00004123"/>
    </source>
</evidence>
<feature type="region of interest" description="Disordered" evidence="14">
    <location>
        <begin position="1"/>
        <end position="69"/>
    </location>
</feature>
<feature type="region of interest" description="Disordered" evidence="14">
    <location>
        <begin position="468"/>
        <end position="487"/>
    </location>
</feature>
<evidence type="ECO:0000256" key="3">
    <source>
        <dbReference type="ARBA" id="ARBA00022490"/>
    </source>
</evidence>
<dbReference type="PROSITE" id="PS50102">
    <property type="entry name" value="RRM"/>
    <property type="match status" value="1"/>
</dbReference>
<feature type="region of interest" description="Disordered" evidence="14">
    <location>
        <begin position="497"/>
        <end position="535"/>
    </location>
</feature>
<evidence type="ECO:0000256" key="11">
    <source>
        <dbReference type="ARBA" id="ARBA00055199"/>
    </source>
</evidence>
<gene>
    <name evidence="17" type="ORF">F503_07789</name>
</gene>
<evidence type="ECO:0000259" key="16">
    <source>
        <dbReference type="PROSITE" id="PS51061"/>
    </source>
</evidence>
<feature type="compositionally biased region" description="Polar residues" evidence="14">
    <location>
        <begin position="139"/>
        <end position="148"/>
    </location>
</feature>
<accession>S3CKX4</accession>
<dbReference type="Gene3D" id="3.30.1370.50">
    <property type="entry name" value="R3H-like domain"/>
    <property type="match status" value="1"/>
</dbReference>
<dbReference type="GO" id="GO:0003677">
    <property type="term" value="F:DNA binding"/>
    <property type="evidence" value="ECO:0007669"/>
    <property type="project" value="UniProtKB-ARBA"/>
</dbReference>
<feature type="compositionally biased region" description="Polar residues" evidence="14">
    <location>
        <begin position="468"/>
        <end position="479"/>
    </location>
</feature>
<evidence type="ECO:0000256" key="12">
    <source>
        <dbReference type="ARBA" id="ARBA00062407"/>
    </source>
</evidence>
<evidence type="ECO:0000256" key="9">
    <source>
        <dbReference type="ARBA" id="ARBA00022884"/>
    </source>
</evidence>
<dbReference type="InterPro" id="IPR012677">
    <property type="entry name" value="Nucleotide-bd_a/b_plait_sf"/>
</dbReference>
<dbReference type="HOGENOM" id="CLU_022096_2_0_1"/>
<evidence type="ECO:0000256" key="14">
    <source>
        <dbReference type="SAM" id="MobiDB-lite"/>
    </source>
</evidence>
<feature type="compositionally biased region" description="Pro residues" evidence="14">
    <location>
        <begin position="18"/>
        <end position="27"/>
    </location>
</feature>
<dbReference type="InterPro" id="IPR000504">
    <property type="entry name" value="RRM_dom"/>
</dbReference>
<proteinExistence type="predicted"/>
<feature type="compositionally biased region" description="Polar residues" evidence="14">
    <location>
        <begin position="1"/>
        <end position="10"/>
    </location>
</feature>
<feature type="compositionally biased region" description="Polar residues" evidence="14">
    <location>
        <begin position="40"/>
        <end position="64"/>
    </location>
</feature>
<comment type="subunit">
    <text evidence="12">Interacts with csx1.</text>
</comment>